<feature type="compositionally biased region" description="Basic residues" evidence="1">
    <location>
        <begin position="421"/>
        <end position="437"/>
    </location>
</feature>
<feature type="compositionally biased region" description="Basic and acidic residues" evidence="1">
    <location>
        <begin position="93"/>
        <end position="105"/>
    </location>
</feature>
<comment type="caution">
    <text evidence="2">The sequence shown here is derived from an EMBL/GenBank/DDBJ whole genome shotgun (WGS) entry which is preliminary data.</text>
</comment>
<dbReference type="Proteomes" id="UP001159363">
    <property type="component" value="Chromosome 11"/>
</dbReference>
<protein>
    <submittedName>
        <fullName evidence="2">Uncharacterized protein</fullName>
    </submittedName>
</protein>
<feature type="region of interest" description="Disordered" evidence="1">
    <location>
        <begin position="408"/>
        <end position="478"/>
    </location>
</feature>
<keyword evidence="3" id="KW-1185">Reference proteome</keyword>
<feature type="compositionally biased region" description="Polar residues" evidence="1">
    <location>
        <begin position="455"/>
        <end position="478"/>
    </location>
</feature>
<accession>A0ABQ9GHR1</accession>
<reference evidence="2 3" key="1">
    <citation type="submission" date="2023-02" db="EMBL/GenBank/DDBJ databases">
        <title>LHISI_Scaffold_Assembly.</title>
        <authorList>
            <person name="Stuart O.P."/>
            <person name="Cleave R."/>
            <person name="Magrath M.J.L."/>
            <person name="Mikheyev A.S."/>
        </authorList>
    </citation>
    <scope>NUCLEOTIDE SEQUENCE [LARGE SCALE GENOMIC DNA]</scope>
    <source>
        <strain evidence="2">Daus_M_001</strain>
        <tissue evidence="2">Leg muscle</tissue>
    </source>
</reference>
<proteinExistence type="predicted"/>
<evidence type="ECO:0000313" key="3">
    <source>
        <dbReference type="Proteomes" id="UP001159363"/>
    </source>
</evidence>
<organism evidence="2 3">
    <name type="scientific">Dryococelus australis</name>
    <dbReference type="NCBI Taxonomy" id="614101"/>
    <lineage>
        <taxon>Eukaryota</taxon>
        <taxon>Metazoa</taxon>
        <taxon>Ecdysozoa</taxon>
        <taxon>Arthropoda</taxon>
        <taxon>Hexapoda</taxon>
        <taxon>Insecta</taxon>
        <taxon>Pterygota</taxon>
        <taxon>Neoptera</taxon>
        <taxon>Polyneoptera</taxon>
        <taxon>Phasmatodea</taxon>
        <taxon>Verophasmatodea</taxon>
        <taxon>Anareolatae</taxon>
        <taxon>Phasmatidae</taxon>
        <taxon>Eurycanthinae</taxon>
        <taxon>Dryococelus</taxon>
    </lineage>
</organism>
<gene>
    <name evidence="2" type="ORF">PR048_027879</name>
</gene>
<name>A0ABQ9GHR1_9NEOP</name>
<dbReference type="EMBL" id="JARBHB010000012">
    <property type="protein sequence ID" value="KAJ8871555.1"/>
    <property type="molecule type" value="Genomic_DNA"/>
</dbReference>
<evidence type="ECO:0000313" key="2">
    <source>
        <dbReference type="EMBL" id="KAJ8871555.1"/>
    </source>
</evidence>
<feature type="region of interest" description="Disordered" evidence="1">
    <location>
        <begin position="89"/>
        <end position="116"/>
    </location>
</feature>
<sequence length="478" mass="53868">MRQTGNTIGCMRSVNVRHLSSKYCDDVCLIADSEPWTTSETTLKFRPISPSNKQRNVHLNQFAMKTVVRKMSDAPMRFGEVKHDVTCSRTRRGNRDLSGSDHPIDKTNQVESPAGSPAFRTWESCRTIPLVVGFSRVSSVSPALYFGTAPYSLQSPSSALKAIALIGSQDLAAKSRPNLFIHFRRNARAGETGYPREKKPTDQRHRSARLPLAKIREWPGRGLNPVHLGGRRRRNIVDVILAGLQRKVVSNQNLKQCRSILVEKPSRNTEIAYGWKEHLKSNPDPVIPIKPPYDRVKQCREPQGSELIHIVLAVLPVADLPWRSRLVRHRSVMQEALDSSPGNKPVARRIRNGERIGHGRGTDKESTMSQERGMYRPRIKNWRTIGHEFEDSSQHSHGHMKVKRVENGAAPEWKGRGNLRTPRKPANQRHRPARFPHAKIQERPGRELNPRGEQANRSATLTASLTAKNLGNATSAKK</sequence>
<feature type="compositionally biased region" description="Basic and acidic residues" evidence="1">
    <location>
        <begin position="439"/>
        <end position="450"/>
    </location>
</feature>
<evidence type="ECO:0000256" key="1">
    <source>
        <dbReference type="SAM" id="MobiDB-lite"/>
    </source>
</evidence>